<dbReference type="GO" id="GO:0005737">
    <property type="term" value="C:cytoplasm"/>
    <property type="evidence" value="ECO:0007669"/>
    <property type="project" value="UniProtKB-SubCell"/>
</dbReference>
<keyword evidence="7" id="KW-1185">Reference proteome</keyword>
<evidence type="ECO:0000313" key="7">
    <source>
        <dbReference type="Proteomes" id="UP000678393"/>
    </source>
</evidence>
<dbReference type="SMART" id="SM01131">
    <property type="entry name" value="DHHA2"/>
    <property type="match status" value="1"/>
</dbReference>
<feature type="compositionally biased region" description="Polar residues" evidence="4">
    <location>
        <begin position="609"/>
        <end position="621"/>
    </location>
</feature>
<feature type="region of interest" description="Disordered" evidence="4">
    <location>
        <begin position="1439"/>
        <end position="1487"/>
    </location>
</feature>
<dbReference type="SMART" id="SM00516">
    <property type="entry name" value="SEC14"/>
    <property type="match status" value="1"/>
</dbReference>
<evidence type="ECO:0000256" key="3">
    <source>
        <dbReference type="ARBA" id="ARBA00022490"/>
    </source>
</evidence>
<dbReference type="CDD" id="cd00170">
    <property type="entry name" value="SEC14"/>
    <property type="match status" value="1"/>
</dbReference>
<dbReference type="InterPro" id="IPR001251">
    <property type="entry name" value="CRAL-TRIO_dom"/>
</dbReference>
<feature type="compositionally biased region" description="Low complexity" evidence="4">
    <location>
        <begin position="947"/>
        <end position="960"/>
    </location>
</feature>
<feature type="compositionally biased region" description="Basic and acidic residues" evidence="4">
    <location>
        <begin position="1508"/>
        <end position="1519"/>
    </location>
</feature>
<comment type="subcellular location">
    <subcellularLocation>
        <location evidence="1">Cytoplasm</location>
    </subcellularLocation>
</comment>
<sequence>TESEPDTLVLPVLNIPRTLFRLRLEILYLLEKHNIVPEDLIFVDELDLQALTQAEDVALSVTLVDHHVPSKSQECLRDFIVEVLDHRPLAGVLPESWNAEIERVGSCCTLVARKMLASEAFSLDSVLAELLLGTILMDTGNMSAMDKVGTPADLEVISQLKAYVTPGTADVIYEGIRNAKADLSSLTVLEMLYKDLKVLHGTHITVAMSSLTAKLEDVMSRPEFEDDCAAFCSACHADVLIIMTLWKDAGGLSHRRIAVFSQNRIYREQITDVLLSSVSPNLELEPMNSFSHMDNISAFFQNNVQVFRKGVVPLIQEFLAGEESTPDENLNAVDNLAQQYPDSPLGSDLLSELADASEEEVRKHINLAKAFQSDQFRTSQDRYDLAAIGTDPVISASLSSDSEFSLSDKKKENDDDDNDTDDDEIENRVVKDTSYEFISGAKMSKDFFVNDKSGAGDGADVDALGDNKAAVLEGEGRFVNDLIDFEFNGKDNEDIAVEVLPSAEVNSDFTHPADGHEREILSNSLDAPFSVEPQEVEQGSFSDFDVKVSDSRDDTMGDLFSISSDNVDVDSTTIDAKNENNFDYAFQEHSPFNVFAPDNVDSPVDVSSLPASNQTSGQGSKVPSYPETPPNSCMEPSNAVFNKETQLPSFNSSEMVKRIHEKKAALAGLSGKQKMGLFDDEGPLEGLLLGGENSSGGGGSLISPAVPQNSYVDISKGFDFESSDSQLPKLMDSDILERVNEKRSQFEWSLESLDGSTSGVDIGPVSEEGEKSPFVTGATQNITISGGIEPQVPYTPQNSYVEENFDSYARTNLPSLNNAEIVAKIKAKQSAMFGSHGSSRVSRSSHGSDDSGGCHSPDVVEKSPRGTSLDSPQAPYTPQNSYRDLGVLETRNHLPDLNEVAERLSTENPLKRQFGKRSGSNSGGGSRDEENVNLNIHQHNLRHHGRNSSSQSDSQNTMSDVESLMSVSTDIGTPSDNIVTSGLANQMRGEIAVLSRKDTDDSDVFSPRRPDEDAQDVATPRVSSIDLTYDGTASNNNAARTVPNGIDTDASDGIVRSESGGVKELFSPYDSEKVQSIEDHALFQVAESIVAQSVAAAVEFSQKETQEGQGRKESRLRWNDDVELSNSVKEKDVRRSPQMFVDDYEDDEDDNDGSDIEDDTVGDISENFPENDLDKTGNQNGSIENINEENAAEGLATGSFEDHCFDSDFQSHSVQEQSYNQVNQAEAKDNKSEQYADEDHQSLGSDVLDSTEQINKSKLPVVSQSITDLTLNELAYELANELIQSVLDDFPFSEYLATIHAEASPRDFRQEVVKDGKPNILSHRAPWIPDSSEIDTSANNDADFWAVEDEANTYENDNTADFSVKDSRTILESKISQESSQEAYSASSASERKRLKDADPSLVILENEMLTTFPERKISSEFSGLEEDDDEDIIESFPGRKFSKSEDYPSRRFSRDENSSRRSSRFDDSELEVNIGPEDIETGYLPNVDPFQGNLDIFETSFSKITDADREVAEEESFRRASGGGISVDEEEEETEDGISNNEEESSQKIDDVESVVGVEDDYVGVEQISFSGGDVASEEKQQEDITDGNDEGSSQNMDDEESNSVDGAVYSEEWQDDEILQVAEQSGLAEHDDPTRKKIVPASDFVEGAAADNDAEEVEDQEVKKEEDEESDAGDLEWENDTPVKIPSRPGIQPTLTEEEPSAEGQRWKRVSVSGSDFDIDLQVVEPFKNVLSHGGYYDEGLSAIIVFYGCNLPSRSRENYAYIMDHLFHYVIHTLEELVADDYVIIYFHGSTPRRQMPSLAWLKRCYQSIDRRLKKNLKGLFLVHPTLWLRTIVMMTKPFISTKFTSKLRFVRTLEELNALVPLTNVTIPEAIVHYDIHHQHLPSPPPSPSHAASLD</sequence>
<comment type="caution">
    <text evidence="6">The sequence shown here is derived from an EMBL/GenBank/DDBJ whole genome shotgun (WGS) entry which is preliminary data.</text>
</comment>
<dbReference type="Pfam" id="PF13716">
    <property type="entry name" value="CRAL_TRIO_2"/>
    <property type="match status" value="1"/>
</dbReference>
<dbReference type="InterPro" id="IPR038763">
    <property type="entry name" value="DHH_sf"/>
</dbReference>
<feature type="compositionally biased region" description="Acidic residues" evidence="4">
    <location>
        <begin position="1528"/>
        <end position="1545"/>
    </location>
</feature>
<proteinExistence type="inferred from homology"/>
<dbReference type="Pfam" id="PF12496">
    <property type="entry name" value="BNIP2"/>
    <property type="match status" value="1"/>
</dbReference>
<dbReference type="InterPro" id="IPR038222">
    <property type="entry name" value="DHHA2_dom_sf"/>
</dbReference>
<dbReference type="InterPro" id="IPR022181">
    <property type="entry name" value="Bcl2-/adenovirus-E1B"/>
</dbReference>
<feature type="region of interest" description="Disordered" evidence="4">
    <location>
        <begin position="1508"/>
        <end position="1708"/>
    </location>
</feature>
<feature type="region of interest" description="Disordered" evidence="4">
    <location>
        <begin position="603"/>
        <end position="638"/>
    </location>
</feature>
<feature type="region of interest" description="Disordered" evidence="4">
    <location>
        <begin position="834"/>
        <end position="881"/>
    </location>
</feature>
<evidence type="ECO:0000259" key="5">
    <source>
        <dbReference type="PROSITE" id="PS50191"/>
    </source>
</evidence>
<dbReference type="EMBL" id="CAJHNH020001233">
    <property type="protein sequence ID" value="CAG5122140.1"/>
    <property type="molecule type" value="Genomic_DNA"/>
</dbReference>
<feature type="non-terminal residue" evidence="6">
    <location>
        <position position="1899"/>
    </location>
</feature>
<name>A0A8S3Z3G6_9EUPU</name>
<dbReference type="Pfam" id="PF02833">
    <property type="entry name" value="DHHA2"/>
    <property type="match status" value="1"/>
</dbReference>
<dbReference type="PANTHER" id="PTHR12112:SF39">
    <property type="entry name" value="EG:152A3.5 PROTEIN (FBGN0003116_PN PROTEIN)"/>
    <property type="match status" value="1"/>
</dbReference>
<keyword evidence="3" id="KW-0963">Cytoplasm</keyword>
<feature type="region of interest" description="Disordered" evidence="4">
    <location>
        <begin position="404"/>
        <end position="425"/>
    </location>
</feature>
<dbReference type="OrthoDB" id="19923at2759"/>
<comment type="similarity">
    <text evidence="2">Belongs to the PPase class C family. Prune subfamily.</text>
</comment>
<feature type="compositionally biased region" description="Polar residues" evidence="4">
    <location>
        <begin position="865"/>
        <end position="881"/>
    </location>
</feature>
<accession>A0A8S3Z3G6</accession>
<evidence type="ECO:0000256" key="4">
    <source>
        <dbReference type="SAM" id="MobiDB-lite"/>
    </source>
</evidence>
<dbReference type="FunFam" id="3.40.525.10:FF:000001">
    <property type="entry name" value="BCL2/adenovirus E1B protein-interacting protein 2"/>
    <property type="match status" value="1"/>
</dbReference>
<dbReference type="InterPro" id="IPR004097">
    <property type="entry name" value="DHHA2"/>
</dbReference>
<feature type="compositionally biased region" description="Acidic residues" evidence="4">
    <location>
        <begin position="1668"/>
        <end position="1681"/>
    </location>
</feature>
<organism evidence="6 7">
    <name type="scientific">Candidula unifasciata</name>
    <dbReference type="NCBI Taxonomy" id="100452"/>
    <lineage>
        <taxon>Eukaryota</taxon>
        <taxon>Metazoa</taxon>
        <taxon>Spiralia</taxon>
        <taxon>Lophotrochozoa</taxon>
        <taxon>Mollusca</taxon>
        <taxon>Gastropoda</taxon>
        <taxon>Heterobranchia</taxon>
        <taxon>Euthyneura</taxon>
        <taxon>Panpulmonata</taxon>
        <taxon>Eupulmonata</taxon>
        <taxon>Stylommatophora</taxon>
        <taxon>Helicina</taxon>
        <taxon>Helicoidea</taxon>
        <taxon>Geomitridae</taxon>
        <taxon>Candidula</taxon>
    </lineage>
</organism>
<feature type="compositionally biased region" description="Low complexity" evidence="4">
    <location>
        <begin position="834"/>
        <end position="845"/>
    </location>
</feature>
<feature type="region of interest" description="Disordered" evidence="4">
    <location>
        <begin position="902"/>
        <end position="963"/>
    </location>
</feature>
<dbReference type="InterPro" id="IPR036865">
    <property type="entry name" value="CRAL-TRIO_dom_sf"/>
</dbReference>
<dbReference type="GO" id="GO:0004427">
    <property type="term" value="F:inorganic diphosphate phosphatase activity"/>
    <property type="evidence" value="ECO:0007669"/>
    <property type="project" value="UniProtKB-EC"/>
</dbReference>
<evidence type="ECO:0000256" key="1">
    <source>
        <dbReference type="ARBA" id="ARBA00004496"/>
    </source>
</evidence>
<gene>
    <name evidence="6" type="ORF">CUNI_LOCUS7698</name>
</gene>
<dbReference type="PROSITE" id="PS50191">
    <property type="entry name" value="CRAL_TRIO"/>
    <property type="match status" value="1"/>
</dbReference>
<dbReference type="SUPFAM" id="SSF52087">
    <property type="entry name" value="CRAL/TRIO domain"/>
    <property type="match status" value="1"/>
</dbReference>
<feature type="domain" description="CRAL-TRIO" evidence="5">
    <location>
        <begin position="1722"/>
        <end position="1873"/>
    </location>
</feature>
<dbReference type="PANTHER" id="PTHR12112">
    <property type="entry name" value="BNIP - RELATED"/>
    <property type="match status" value="1"/>
</dbReference>
<feature type="compositionally biased region" description="Acidic residues" evidence="4">
    <location>
        <begin position="1142"/>
        <end position="1161"/>
    </location>
</feature>
<feature type="region of interest" description="Disordered" evidence="4">
    <location>
        <begin position="993"/>
        <end position="1017"/>
    </location>
</feature>
<protein>
    <recommendedName>
        <fullName evidence="5">CRAL-TRIO domain-containing protein</fullName>
    </recommendedName>
</protein>
<dbReference type="Gene3D" id="3.90.1640.10">
    <property type="entry name" value="inorganic pyrophosphatase (n-terminal core)"/>
    <property type="match status" value="1"/>
</dbReference>
<evidence type="ECO:0000256" key="2">
    <source>
        <dbReference type="ARBA" id="ARBA00010331"/>
    </source>
</evidence>
<evidence type="ECO:0000313" key="6">
    <source>
        <dbReference type="EMBL" id="CAG5122140.1"/>
    </source>
</evidence>
<dbReference type="Proteomes" id="UP000678393">
    <property type="component" value="Unassembled WGS sequence"/>
</dbReference>
<feature type="region of interest" description="Disordered" evidence="4">
    <location>
        <begin position="1128"/>
        <end position="1183"/>
    </location>
</feature>
<reference evidence="6" key="1">
    <citation type="submission" date="2021-04" db="EMBL/GenBank/DDBJ databases">
        <authorList>
            <consortium name="Molecular Ecology Group"/>
        </authorList>
    </citation>
    <scope>NUCLEOTIDE SEQUENCE</scope>
</reference>
<dbReference type="SUPFAM" id="SSF64182">
    <property type="entry name" value="DHH phosphoesterases"/>
    <property type="match status" value="1"/>
</dbReference>
<dbReference type="Gene3D" id="3.40.525.10">
    <property type="entry name" value="CRAL-TRIO lipid binding domain"/>
    <property type="match status" value="1"/>
</dbReference>
<dbReference type="Gene3D" id="3.10.310.20">
    <property type="entry name" value="DHHA2 domain"/>
    <property type="match status" value="1"/>
</dbReference>
<feature type="compositionally biased region" description="Acidic residues" evidence="4">
    <location>
        <begin position="414"/>
        <end position="425"/>
    </location>
</feature>
<feature type="compositionally biased region" description="Basic and acidic residues" evidence="4">
    <location>
        <begin position="1443"/>
        <end position="1468"/>
    </location>
</feature>